<keyword evidence="6" id="KW-0067">ATP-binding</keyword>
<keyword evidence="15" id="KW-1185">Reference proteome</keyword>
<proteinExistence type="predicted"/>
<dbReference type="PANTHER" id="PTHR43394">
    <property type="entry name" value="ATP-DEPENDENT PERMEASE MDL1, MITOCHONDRIAL"/>
    <property type="match status" value="1"/>
</dbReference>
<feature type="transmembrane region" description="Helical" evidence="10">
    <location>
        <begin position="298"/>
        <end position="319"/>
    </location>
</feature>
<keyword evidence="3 10" id="KW-0812">Transmembrane</keyword>
<dbReference type="PROSITE" id="PS50929">
    <property type="entry name" value="ABC_TM1F"/>
    <property type="match status" value="1"/>
</dbReference>
<feature type="transmembrane region" description="Helical" evidence="10">
    <location>
        <begin position="421"/>
        <end position="444"/>
    </location>
</feature>
<dbReference type="Gene3D" id="3.90.70.10">
    <property type="entry name" value="Cysteine proteinases"/>
    <property type="match status" value="1"/>
</dbReference>
<evidence type="ECO:0000256" key="1">
    <source>
        <dbReference type="ARBA" id="ARBA00004651"/>
    </source>
</evidence>
<dbReference type="CDD" id="cd18567">
    <property type="entry name" value="ABC_6TM_CvaB_RaxB_like"/>
    <property type="match status" value="1"/>
</dbReference>
<evidence type="ECO:0000256" key="8">
    <source>
        <dbReference type="ARBA" id="ARBA00023136"/>
    </source>
</evidence>
<dbReference type="InterPro" id="IPR017871">
    <property type="entry name" value="ABC_transporter-like_CS"/>
</dbReference>
<dbReference type="PROSITE" id="PS50990">
    <property type="entry name" value="PEPTIDASE_C39"/>
    <property type="match status" value="1"/>
</dbReference>
<feature type="compositionally biased region" description="Basic and acidic residues" evidence="9">
    <location>
        <begin position="708"/>
        <end position="717"/>
    </location>
</feature>
<evidence type="ECO:0000256" key="9">
    <source>
        <dbReference type="SAM" id="MobiDB-lite"/>
    </source>
</evidence>
<protein>
    <submittedName>
        <fullName evidence="14">Peptidase domain-containing ABC transporter</fullName>
    </submittedName>
</protein>
<dbReference type="PANTHER" id="PTHR43394:SF1">
    <property type="entry name" value="ATP-BINDING CASSETTE SUB-FAMILY B MEMBER 10, MITOCHONDRIAL"/>
    <property type="match status" value="1"/>
</dbReference>
<keyword evidence="2" id="KW-1003">Cell membrane</keyword>
<evidence type="ECO:0000256" key="7">
    <source>
        <dbReference type="ARBA" id="ARBA00022989"/>
    </source>
</evidence>
<feature type="transmembrane region" description="Helical" evidence="10">
    <location>
        <begin position="387"/>
        <end position="409"/>
    </location>
</feature>
<dbReference type="Gene3D" id="3.40.50.300">
    <property type="entry name" value="P-loop containing nucleotide triphosphate hydrolases"/>
    <property type="match status" value="1"/>
</dbReference>
<dbReference type="InterPro" id="IPR039421">
    <property type="entry name" value="Type_1_exporter"/>
</dbReference>
<feature type="transmembrane region" description="Helical" evidence="10">
    <location>
        <begin position="204"/>
        <end position="223"/>
    </location>
</feature>
<evidence type="ECO:0000313" key="15">
    <source>
        <dbReference type="Proteomes" id="UP000662888"/>
    </source>
</evidence>
<dbReference type="InterPro" id="IPR027417">
    <property type="entry name" value="P-loop_NTPase"/>
</dbReference>
<dbReference type="Pfam" id="PF00005">
    <property type="entry name" value="ABC_tran"/>
    <property type="match status" value="1"/>
</dbReference>
<evidence type="ECO:0000259" key="13">
    <source>
        <dbReference type="PROSITE" id="PS50990"/>
    </source>
</evidence>
<keyword evidence="8 10" id="KW-0472">Membrane</keyword>
<dbReference type="PROSITE" id="PS50893">
    <property type="entry name" value="ABC_TRANSPORTER_2"/>
    <property type="match status" value="1"/>
</dbReference>
<evidence type="ECO:0000256" key="5">
    <source>
        <dbReference type="ARBA" id="ARBA00022801"/>
    </source>
</evidence>
<name>A0AA48WFY2_9BURK</name>
<dbReference type="EMBL" id="CP065053">
    <property type="protein sequence ID" value="QPI51306.1"/>
    <property type="molecule type" value="Genomic_DNA"/>
</dbReference>
<evidence type="ECO:0000256" key="4">
    <source>
        <dbReference type="ARBA" id="ARBA00022741"/>
    </source>
</evidence>
<sequence>MSYSSFRGGHLPLILQTEVAECGLSCLAMVASYLGLRTDLATLRGRFAVSLNGTSMLTLTEYADRLRLSSRALSLSLDELRDLKTPAILHWGLNHFVVLRRATAKKVVIHDPAVGVRHLSYAEISREFTGNALELERATEFSPVDERRKVSVKALIGKLDGWWRSFSLLFAIALGLELLTLAAPRFNQFMIDDVLMSNDASLRNVLMLGLALLILMQSALSYMRSTTILYLTTHLNLQWVSDVFGRMVRLPMHWFEKRQLGDVMSRFGSVGPIQDLLTTRAISAVLDGIMATLTMGMMILYSPLLAGVVGLTVALYAILRALFYRPLRDANLEGLALAAKEQTCLMETIRAIGPIKLFGRELDRRAHWLSMKTDTVNRHVRTQVMGLWFSNINTTIGALSAALVLWLGAGLVMKGEFTVGMLIALTVYSGMFTARMSALINVFVDYKMLSLHCERLADIVLEPGENDVEHAQDVDQLIPKLELVNVCYRYGDNEPWVLRSINLTIEPGESVAIVGASGCGKTTLIKLLMGSLQPTYGEIRYGGIPIPQLGVRGYRRALAAVMQDDVLLSGSLKENICFHAERPDMAHIKHCAQLARVDADIERMQMHYETIIADMGSSLSGGQKQRVLLARALYKRPKILVMDEATSALDVLLEREVNAAIAALDMTRIIVAHRPETIASARRMIALQDGAIVFDGPISTTPPPDASAEPKAELASA</sequence>
<evidence type="ECO:0000256" key="3">
    <source>
        <dbReference type="ARBA" id="ARBA00022692"/>
    </source>
</evidence>
<feature type="domain" description="ABC transporter" evidence="11">
    <location>
        <begin position="481"/>
        <end position="714"/>
    </location>
</feature>
<evidence type="ECO:0000256" key="6">
    <source>
        <dbReference type="ARBA" id="ARBA00022840"/>
    </source>
</evidence>
<keyword evidence="5" id="KW-0378">Hydrolase</keyword>
<dbReference type="SUPFAM" id="SSF52540">
    <property type="entry name" value="P-loop containing nucleoside triphosphate hydrolases"/>
    <property type="match status" value="1"/>
</dbReference>
<dbReference type="InterPro" id="IPR011527">
    <property type="entry name" value="ABC1_TM_dom"/>
</dbReference>
<feature type="domain" description="ABC transmembrane type-1" evidence="12">
    <location>
        <begin position="168"/>
        <end position="448"/>
    </location>
</feature>
<feature type="transmembrane region" description="Helical" evidence="10">
    <location>
        <begin position="162"/>
        <end position="183"/>
    </location>
</feature>
<evidence type="ECO:0000259" key="11">
    <source>
        <dbReference type="PROSITE" id="PS50893"/>
    </source>
</evidence>
<dbReference type="Pfam" id="PF00664">
    <property type="entry name" value="ABC_membrane"/>
    <property type="match status" value="1"/>
</dbReference>
<dbReference type="InterPro" id="IPR003439">
    <property type="entry name" value="ABC_transporter-like_ATP-bd"/>
</dbReference>
<keyword evidence="7 10" id="KW-1133">Transmembrane helix</keyword>
<accession>A0AA48WFY2</accession>
<dbReference type="PROSITE" id="PS00211">
    <property type="entry name" value="ABC_TRANSPORTER_1"/>
    <property type="match status" value="1"/>
</dbReference>
<keyword evidence="4" id="KW-0547">Nucleotide-binding</keyword>
<dbReference type="SMART" id="SM00382">
    <property type="entry name" value="AAA"/>
    <property type="match status" value="1"/>
</dbReference>
<evidence type="ECO:0000256" key="2">
    <source>
        <dbReference type="ARBA" id="ARBA00022475"/>
    </source>
</evidence>
<dbReference type="Pfam" id="PF03412">
    <property type="entry name" value="Peptidase_C39"/>
    <property type="match status" value="1"/>
</dbReference>
<dbReference type="SUPFAM" id="SSF90123">
    <property type="entry name" value="ABC transporter transmembrane region"/>
    <property type="match status" value="1"/>
</dbReference>
<comment type="subcellular location">
    <subcellularLocation>
        <location evidence="1">Cell membrane</location>
        <topology evidence="1">Multi-pass membrane protein</topology>
    </subcellularLocation>
</comment>
<evidence type="ECO:0000256" key="10">
    <source>
        <dbReference type="SAM" id="Phobius"/>
    </source>
</evidence>
<dbReference type="InterPro" id="IPR003593">
    <property type="entry name" value="AAA+_ATPase"/>
</dbReference>
<dbReference type="Gene3D" id="1.20.1560.10">
    <property type="entry name" value="ABC transporter type 1, transmembrane domain"/>
    <property type="match status" value="1"/>
</dbReference>
<dbReference type="InterPro" id="IPR005074">
    <property type="entry name" value="Peptidase_C39"/>
</dbReference>
<evidence type="ECO:0000313" key="14">
    <source>
        <dbReference type="EMBL" id="QPI51306.1"/>
    </source>
</evidence>
<dbReference type="Proteomes" id="UP000662888">
    <property type="component" value="Chromosome"/>
</dbReference>
<feature type="domain" description="Peptidase C39" evidence="13">
    <location>
        <begin position="16"/>
        <end position="135"/>
    </location>
</feature>
<dbReference type="RefSeq" id="WP_206090913.1">
    <property type="nucleotide sequence ID" value="NZ_CP065053.1"/>
</dbReference>
<organism evidence="14 15">
    <name type="scientific">Massilia antarctica</name>
    <dbReference type="NCBI Taxonomy" id="2765360"/>
    <lineage>
        <taxon>Bacteria</taxon>
        <taxon>Pseudomonadati</taxon>
        <taxon>Pseudomonadota</taxon>
        <taxon>Betaproteobacteria</taxon>
        <taxon>Burkholderiales</taxon>
        <taxon>Oxalobacteraceae</taxon>
        <taxon>Telluria group</taxon>
        <taxon>Massilia</taxon>
    </lineage>
</organism>
<dbReference type="InterPro" id="IPR036640">
    <property type="entry name" value="ABC1_TM_sf"/>
</dbReference>
<reference evidence="14 15" key="1">
    <citation type="submission" date="2020-11" db="EMBL/GenBank/DDBJ databases">
        <authorList>
            <person name="Sun Q."/>
        </authorList>
    </citation>
    <scope>NUCLEOTIDE SEQUENCE [LARGE SCALE GENOMIC DNA]</scope>
    <source>
        <strain evidence="14 15">P8398</strain>
    </source>
</reference>
<gene>
    <name evidence="14" type="ORF">IV454_07220</name>
</gene>
<feature type="region of interest" description="Disordered" evidence="9">
    <location>
        <begin position="698"/>
        <end position="717"/>
    </location>
</feature>
<evidence type="ECO:0000259" key="12">
    <source>
        <dbReference type="PROSITE" id="PS50929"/>
    </source>
</evidence>